<evidence type="ECO:0000259" key="3">
    <source>
        <dbReference type="Pfam" id="PF00561"/>
    </source>
</evidence>
<organism evidence="4 5">
    <name type="scientific">Candidatus Zymogenus saltonus</name>
    <dbReference type="NCBI Taxonomy" id="2844893"/>
    <lineage>
        <taxon>Bacteria</taxon>
        <taxon>Deltaproteobacteria</taxon>
        <taxon>Candidatus Zymogenia</taxon>
        <taxon>Candidatus Zymogeniales</taxon>
        <taxon>Candidatus Zymogenaceae</taxon>
        <taxon>Candidatus Zymogenus</taxon>
    </lineage>
</organism>
<reference evidence="4" key="1">
    <citation type="journal article" date="2021" name="Environ. Microbiol.">
        <title>Genomic characterization of three novel Desulfobacterota classes expand the metabolic and phylogenetic diversity of the phylum.</title>
        <authorList>
            <person name="Murphy C.L."/>
            <person name="Biggerstaff J."/>
            <person name="Eichhorn A."/>
            <person name="Ewing E."/>
            <person name="Shahan R."/>
            <person name="Soriano D."/>
            <person name="Stewart S."/>
            <person name="VanMol K."/>
            <person name="Walker R."/>
            <person name="Walters P."/>
            <person name="Elshahed M.S."/>
            <person name="Youssef N.H."/>
        </authorList>
    </citation>
    <scope>NUCLEOTIDE SEQUENCE</scope>
    <source>
        <strain evidence="4">Zod_Metabat.24</strain>
    </source>
</reference>
<proteinExistence type="inferred from homology"/>
<gene>
    <name evidence="4" type="ORF">JW984_12790</name>
</gene>
<dbReference type="PRINTS" id="PR00793">
    <property type="entry name" value="PROAMNOPTASE"/>
</dbReference>
<dbReference type="SUPFAM" id="SSF53474">
    <property type="entry name" value="alpha/beta-Hydrolases"/>
    <property type="match status" value="1"/>
</dbReference>
<dbReference type="Proteomes" id="UP000809273">
    <property type="component" value="Unassembled WGS sequence"/>
</dbReference>
<dbReference type="InterPro" id="IPR000073">
    <property type="entry name" value="AB_hydrolase_1"/>
</dbReference>
<comment type="caution">
    <text evidence="4">The sequence shown here is derived from an EMBL/GenBank/DDBJ whole genome shotgun (WGS) entry which is preliminary data.</text>
</comment>
<evidence type="ECO:0000256" key="2">
    <source>
        <dbReference type="ARBA" id="ARBA00022801"/>
    </source>
</evidence>
<dbReference type="PROSITE" id="PS51257">
    <property type="entry name" value="PROKAR_LIPOPROTEIN"/>
    <property type="match status" value="1"/>
</dbReference>
<keyword evidence="2 4" id="KW-0378">Hydrolase</keyword>
<comment type="similarity">
    <text evidence="1">Belongs to the peptidase S33 family.</text>
</comment>
<dbReference type="InterPro" id="IPR050266">
    <property type="entry name" value="AB_hydrolase_sf"/>
</dbReference>
<evidence type="ECO:0000313" key="5">
    <source>
        <dbReference type="Proteomes" id="UP000809273"/>
    </source>
</evidence>
<evidence type="ECO:0000256" key="1">
    <source>
        <dbReference type="ARBA" id="ARBA00010088"/>
    </source>
</evidence>
<dbReference type="GO" id="GO:0006508">
    <property type="term" value="P:proteolysis"/>
    <property type="evidence" value="ECO:0007669"/>
    <property type="project" value="InterPro"/>
</dbReference>
<dbReference type="Pfam" id="PF00561">
    <property type="entry name" value="Abhydrolase_1"/>
    <property type="match status" value="1"/>
</dbReference>
<dbReference type="PANTHER" id="PTHR43798">
    <property type="entry name" value="MONOACYLGLYCEROL LIPASE"/>
    <property type="match status" value="1"/>
</dbReference>
<feature type="domain" description="AB hydrolase-1" evidence="3">
    <location>
        <begin position="71"/>
        <end position="189"/>
    </location>
</feature>
<dbReference type="GO" id="GO:0016020">
    <property type="term" value="C:membrane"/>
    <property type="evidence" value="ECO:0007669"/>
    <property type="project" value="TreeGrafter"/>
</dbReference>
<dbReference type="GO" id="GO:0008233">
    <property type="term" value="F:peptidase activity"/>
    <property type="evidence" value="ECO:0007669"/>
    <property type="project" value="InterPro"/>
</dbReference>
<protein>
    <submittedName>
        <fullName evidence="4">Alpha/beta hydrolase</fullName>
    </submittedName>
</protein>
<dbReference type="PANTHER" id="PTHR43798:SF33">
    <property type="entry name" value="HYDROLASE, PUTATIVE (AFU_ORTHOLOGUE AFUA_2G14860)-RELATED"/>
    <property type="match status" value="1"/>
</dbReference>
<accession>A0A9D8KHE1</accession>
<evidence type="ECO:0000313" key="4">
    <source>
        <dbReference type="EMBL" id="MBN1574065.1"/>
    </source>
</evidence>
<dbReference type="InterPro" id="IPR029058">
    <property type="entry name" value="AB_hydrolase_fold"/>
</dbReference>
<name>A0A9D8KHE1_9DELT</name>
<dbReference type="AlphaFoldDB" id="A0A9D8KHE1"/>
<dbReference type="EMBL" id="JAFGIX010000065">
    <property type="protein sequence ID" value="MBN1574065.1"/>
    <property type="molecule type" value="Genomic_DNA"/>
</dbReference>
<dbReference type="Gene3D" id="3.40.50.1820">
    <property type="entry name" value="alpha/beta hydrolase"/>
    <property type="match status" value="1"/>
</dbReference>
<dbReference type="InterPro" id="IPR002410">
    <property type="entry name" value="Peptidase_S33"/>
</dbReference>
<sequence length="362" mass="41542">MKSYKRGFIRSLRPMILLSMTIFVALACSYTPKIVDANGLVSERSIARIEKVNLGGVDQWIVMRGTDVGNPVLLFIHGGPGVPTTPSVIKDNGDLESDFVVVTWDQRGAGKSYSKDIPPESMTVEQIISDAHELVQYLKKKFNTDKIYIVGHSWGSILGMYLIDRYPGDFYAYVGIGQCVDGARNEALSYDFTLRTAEKTNNRKALKELNRIGPPKDGLYKNGCDDLLVQRKWLTKFGGACYGKSSYRSLYITYIFNEEYTIFDSLNVMKGLKFSLPLMWEDVMKIDFMTEIEEVEVPVYFMIGRHDWNTPFELAEEYFEALKAPKKEFIWFERSAHSPCFEEPERFNRLMVEKVKAETYKR</sequence>
<reference evidence="4" key="2">
    <citation type="submission" date="2021-01" db="EMBL/GenBank/DDBJ databases">
        <authorList>
            <person name="Hahn C.R."/>
            <person name="Youssef N.H."/>
            <person name="Elshahed M."/>
        </authorList>
    </citation>
    <scope>NUCLEOTIDE SEQUENCE</scope>
    <source>
        <strain evidence="4">Zod_Metabat.24</strain>
    </source>
</reference>